<proteinExistence type="inferred from homology"/>
<dbReference type="EC" id="3.4.11.-" evidence="10"/>
<dbReference type="NCBIfam" id="NF002759">
    <property type="entry name" value="PRK02813.1"/>
    <property type="match status" value="1"/>
</dbReference>
<dbReference type="PANTHER" id="PTHR28570:SF3">
    <property type="entry name" value="ASPARTYL AMINOPEPTIDASE"/>
    <property type="match status" value="1"/>
</dbReference>
<comment type="caution">
    <text evidence="11">The sequence shown here is derived from an EMBL/GenBank/DDBJ whole genome shotgun (WGS) entry which is preliminary data.</text>
</comment>
<keyword evidence="5 9" id="KW-0479">Metal-binding</keyword>
<dbReference type="AlphaFoldDB" id="A0A2M9D9R5"/>
<dbReference type="EMBL" id="PGFH01000001">
    <property type="protein sequence ID" value="PJJ82422.1"/>
    <property type="molecule type" value="Genomic_DNA"/>
</dbReference>
<keyword evidence="7 9" id="KW-0862">Zinc</keyword>
<sequence length="432" mass="45947">MTAALNHVHDLASFVAASPSSFHAVAEAARRLREAGFTQLHEADDWNGSRTRKAAKYFVIRDGAIAAWVQPTKAVGTTPFRILGAHTDSPSFKLKPKPTTGSEGVLQAGVEIYGGPLLNSWLDRELEFAGRVTFRDGSTELVRTGPLLRFPQLAIHLDRGVNDKLTLKRQAHMNPMFGLGERDDADVLGHLASILSSKATNRSADDIDGYDIVVADTAAPAVFGLDDALFASGRLDNLSSVHAGLVALLGLDTKLDQIPLFVAFDHEEIGSASRSGAGGPFLADLIARISAGLGGSETDRMRAVAESWCLSSDAGHAAHPNYPERHDPANRPRLGGGPLLKINANQRYATDGPGAAEWARACRQAGVEYQEFVSNNDMPCGSTIGPITATRLGIRTIDVGLPLLSMHSAREMCGVADPIALSNAIAAFFAPE</sequence>
<organism evidence="11 12">
    <name type="scientific">Salinibacterium amurskyense</name>
    <dbReference type="NCBI Taxonomy" id="205941"/>
    <lineage>
        <taxon>Bacteria</taxon>
        <taxon>Bacillati</taxon>
        <taxon>Actinomycetota</taxon>
        <taxon>Actinomycetes</taxon>
        <taxon>Micrococcales</taxon>
        <taxon>Microbacteriaceae</taxon>
        <taxon>Salinibacterium</taxon>
    </lineage>
</organism>
<evidence type="ECO:0000256" key="8">
    <source>
        <dbReference type="ARBA" id="ARBA00023049"/>
    </source>
</evidence>
<evidence type="ECO:0000256" key="9">
    <source>
        <dbReference type="RuleBase" id="RU004386"/>
    </source>
</evidence>
<keyword evidence="6 9" id="KW-0378">Hydrolase</keyword>
<evidence type="ECO:0000256" key="7">
    <source>
        <dbReference type="ARBA" id="ARBA00022833"/>
    </source>
</evidence>
<name>A0A2M9D9R5_9MICO</name>
<dbReference type="InterPro" id="IPR023358">
    <property type="entry name" value="Peptidase_M18_dom2"/>
</dbReference>
<comment type="cofactor">
    <cofactor evidence="1 10">
        <name>Zn(2+)</name>
        <dbReference type="ChEBI" id="CHEBI:29105"/>
    </cofactor>
</comment>
<dbReference type="Gene3D" id="2.30.250.10">
    <property type="entry name" value="Aminopeptidase i, Domain 2"/>
    <property type="match status" value="1"/>
</dbReference>
<dbReference type="SUPFAM" id="SSF101821">
    <property type="entry name" value="Aminopeptidase/glucanase lid domain"/>
    <property type="match status" value="1"/>
</dbReference>
<evidence type="ECO:0000256" key="1">
    <source>
        <dbReference type="ARBA" id="ARBA00001947"/>
    </source>
</evidence>
<reference evidence="11 12" key="1">
    <citation type="submission" date="2017-11" db="EMBL/GenBank/DDBJ databases">
        <title>Genomic Encyclopedia of Archaeal and Bacterial Type Strains, Phase II (KMG-II): From Individual Species to Whole Genera.</title>
        <authorList>
            <person name="Goeker M."/>
        </authorList>
    </citation>
    <scope>NUCLEOTIDE SEQUENCE [LARGE SCALE GENOMIC DNA]</scope>
    <source>
        <strain evidence="11 12">DSM 16400</strain>
    </source>
</reference>
<comment type="similarity">
    <text evidence="2 9">Belongs to the peptidase M18 family.</text>
</comment>
<keyword evidence="12" id="KW-1185">Reference proteome</keyword>
<evidence type="ECO:0000256" key="5">
    <source>
        <dbReference type="ARBA" id="ARBA00022723"/>
    </source>
</evidence>
<dbReference type="PRINTS" id="PR00932">
    <property type="entry name" value="AMINO1PTASE"/>
</dbReference>
<dbReference type="Gene3D" id="3.40.630.10">
    <property type="entry name" value="Zn peptidases"/>
    <property type="match status" value="1"/>
</dbReference>
<dbReference type="GO" id="GO:0005737">
    <property type="term" value="C:cytoplasm"/>
    <property type="evidence" value="ECO:0007669"/>
    <property type="project" value="UniProtKB-ARBA"/>
</dbReference>
<dbReference type="GO" id="GO:0006508">
    <property type="term" value="P:proteolysis"/>
    <property type="evidence" value="ECO:0007669"/>
    <property type="project" value="UniProtKB-KW"/>
</dbReference>
<dbReference type="GO" id="GO:0008237">
    <property type="term" value="F:metallopeptidase activity"/>
    <property type="evidence" value="ECO:0007669"/>
    <property type="project" value="UniProtKB-KW"/>
</dbReference>
<evidence type="ECO:0000313" key="11">
    <source>
        <dbReference type="EMBL" id="PJJ82422.1"/>
    </source>
</evidence>
<keyword evidence="4 9" id="KW-0645">Protease</keyword>
<evidence type="ECO:0000256" key="2">
    <source>
        <dbReference type="ARBA" id="ARBA00008290"/>
    </source>
</evidence>
<gene>
    <name evidence="11" type="ORF">CLV85_1622</name>
</gene>
<dbReference type="PANTHER" id="PTHR28570">
    <property type="entry name" value="ASPARTYL AMINOPEPTIDASE"/>
    <property type="match status" value="1"/>
</dbReference>
<evidence type="ECO:0000256" key="4">
    <source>
        <dbReference type="ARBA" id="ARBA00022670"/>
    </source>
</evidence>
<dbReference type="Proteomes" id="UP000231742">
    <property type="component" value="Unassembled WGS sequence"/>
</dbReference>
<dbReference type="InterPro" id="IPR001948">
    <property type="entry name" value="Peptidase_M18"/>
</dbReference>
<accession>A0A2M9D9R5</accession>
<protein>
    <recommendedName>
        <fullName evidence="10">M18 family aminopeptidase</fullName>
        <ecNumber evidence="10">3.4.11.-</ecNumber>
    </recommendedName>
</protein>
<dbReference type="CDD" id="cd05658">
    <property type="entry name" value="M18_DAP"/>
    <property type="match status" value="1"/>
</dbReference>
<dbReference type="RefSeq" id="WP_100389020.1">
    <property type="nucleotide sequence ID" value="NZ_BMZU01000001.1"/>
</dbReference>
<dbReference type="GO" id="GO:0008270">
    <property type="term" value="F:zinc ion binding"/>
    <property type="evidence" value="ECO:0007669"/>
    <property type="project" value="InterPro"/>
</dbReference>
<dbReference type="GO" id="GO:0004177">
    <property type="term" value="F:aminopeptidase activity"/>
    <property type="evidence" value="ECO:0007669"/>
    <property type="project" value="UniProtKB-KW"/>
</dbReference>
<dbReference type="SUPFAM" id="SSF53187">
    <property type="entry name" value="Zn-dependent exopeptidases"/>
    <property type="match status" value="1"/>
</dbReference>
<evidence type="ECO:0000313" key="12">
    <source>
        <dbReference type="Proteomes" id="UP000231742"/>
    </source>
</evidence>
<evidence type="ECO:0000256" key="10">
    <source>
        <dbReference type="RuleBase" id="RU004387"/>
    </source>
</evidence>
<evidence type="ECO:0000256" key="6">
    <source>
        <dbReference type="ARBA" id="ARBA00022801"/>
    </source>
</evidence>
<dbReference type="OrthoDB" id="5288740at2"/>
<keyword evidence="3 9" id="KW-0031">Aminopeptidase</keyword>
<keyword evidence="8 9" id="KW-0482">Metalloprotease</keyword>
<evidence type="ECO:0000256" key="3">
    <source>
        <dbReference type="ARBA" id="ARBA00022438"/>
    </source>
</evidence>
<dbReference type="Pfam" id="PF02127">
    <property type="entry name" value="Peptidase_M18"/>
    <property type="match status" value="1"/>
</dbReference>